<gene>
    <name evidence="2" type="ORF">DQQ01_08845</name>
</gene>
<feature type="domain" description="VTC" evidence="1">
    <location>
        <begin position="70"/>
        <end position="289"/>
    </location>
</feature>
<dbReference type="SUPFAM" id="SSF55154">
    <property type="entry name" value="CYTH-like phosphatases"/>
    <property type="match status" value="1"/>
</dbReference>
<protein>
    <submittedName>
        <fullName evidence="2">Molecular chaperone</fullName>
    </submittedName>
</protein>
<name>A0A2Z4UB48_9FIRM</name>
<accession>A0A2Z4UB48</accession>
<dbReference type="OrthoDB" id="185578at2"/>
<sequence>MKEGEISYYYKYKVDENKGTYSLVQSFAVPYSAYVSSAQEYDGNIIIDSGMQGIKIQNRRTIMAYQTTFKRYELKYLLNRQEKEQILLAMQPYMKLDDYGRTVIRNIYFDTDTFRLIRRSLEKPIYKEKLRIRSYKPVETTDPVFVEIKKKYKSVVYKRRLQLPEKKVMESFQTGEPLPVHSQIGNEIQYFRDYYENLRPSVFLSYEREAYYALDGSDFRVTFDENILYRRTDFSLGSEIYGMALLGEDQTLMEIKTSGGIPLWMSETLTKHHLFKTSFSKYGSAYQRMLAESLQGGYSNV</sequence>
<evidence type="ECO:0000259" key="1">
    <source>
        <dbReference type="Pfam" id="PF09359"/>
    </source>
</evidence>
<dbReference type="EMBL" id="CP030280">
    <property type="protein sequence ID" value="AWY98236.1"/>
    <property type="molecule type" value="Genomic_DNA"/>
</dbReference>
<dbReference type="InterPro" id="IPR042267">
    <property type="entry name" value="VTC_sf"/>
</dbReference>
<dbReference type="GO" id="GO:0006799">
    <property type="term" value="P:polyphosphate biosynthetic process"/>
    <property type="evidence" value="ECO:0007669"/>
    <property type="project" value="UniProtKB-ARBA"/>
</dbReference>
<evidence type="ECO:0000313" key="2">
    <source>
        <dbReference type="EMBL" id="AWY98236.1"/>
    </source>
</evidence>
<proteinExistence type="predicted"/>
<dbReference type="InterPro" id="IPR033469">
    <property type="entry name" value="CYTH-like_dom_sf"/>
</dbReference>
<evidence type="ECO:0000313" key="3">
    <source>
        <dbReference type="Proteomes" id="UP000250003"/>
    </source>
</evidence>
<dbReference type="Gene3D" id="3.20.100.30">
    <property type="entry name" value="VTC, catalytic tunnel domain"/>
    <property type="match status" value="1"/>
</dbReference>
<dbReference type="AlphaFoldDB" id="A0A2Z4UB48"/>
<dbReference type="GO" id="GO:0004062">
    <property type="term" value="F:aryl sulfotransferase activity"/>
    <property type="evidence" value="ECO:0007669"/>
    <property type="project" value="InterPro"/>
</dbReference>
<keyword evidence="3" id="KW-1185">Reference proteome</keyword>
<dbReference type="KEGG" id="blau:DQQ01_08845"/>
<dbReference type="InterPro" id="IPR018966">
    <property type="entry name" value="VTC_domain"/>
</dbReference>
<dbReference type="CDD" id="cd07750">
    <property type="entry name" value="PolyPPase_VTC_like"/>
    <property type="match status" value="1"/>
</dbReference>
<organism evidence="2 3">
    <name type="scientific">Blautia argi</name>
    <dbReference type="NCBI Taxonomy" id="1912897"/>
    <lineage>
        <taxon>Bacteria</taxon>
        <taxon>Bacillati</taxon>
        <taxon>Bacillota</taxon>
        <taxon>Clostridia</taxon>
        <taxon>Lachnospirales</taxon>
        <taxon>Lachnospiraceae</taxon>
        <taxon>Blautia</taxon>
    </lineage>
</organism>
<dbReference type="Pfam" id="PF09359">
    <property type="entry name" value="VTC"/>
    <property type="match status" value="1"/>
</dbReference>
<dbReference type="Proteomes" id="UP000250003">
    <property type="component" value="Chromosome"/>
</dbReference>
<reference evidence="3" key="1">
    <citation type="submission" date="2018-06" db="EMBL/GenBank/DDBJ databases">
        <title>Description of Blautia argi sp. nov., a new anaerobic isolated from dog feces.</title>
        <authorList>
            <person name="Chang Y.-H."/>
            <person name="Paek J."/>
            <person name="Shin Y."/>
        </authorList>
    </citation>
    <scope>NUCLEOTIDE SEQUENCE [LARGE SCALE GENOMIC DNA]</scope>
    <source>
        <strain evidence="3">KCTC 15426</strain>
    </source>
</reference>